<comment type="caution">
    <text evidence="1">The sequence shown here is derived from an EMBL/GenBank/DDBJ whole genome shotgun (WGS) entry which is preliminary data.</text>
</comment>
<accession>A0ACC3MGG3</accession>
<evidence type="ECO:0000313" key="2">
    <source>
        <dbReference type="Proteomes" id="UP001281147"/>
    </source>
</evidence>
<name>A0ACC3MGG3_9PEZI</name>
<sequence length="94" mass="10623">MAGVEYCNLCGMAHFGSARVCPHIQSETQVRQMLDALKYSNEPEHLVAEAKRYLRGLKGNLVQLKKQKEAKSHAAREAHFEAQYARARGPLWQA</sequence>
<dbReference type="EMBL" id="JAUTXU010000294">
    <property type="protein sequence ID" value="KAK3686960.1"/>
    <property type="molecule type" value="Genomic_DNA"/>
</dbReference>
<dbReference type="Proteomes" id="UP001281147">
    <property type="component" value="Unassembled WGS sequence"/>
</dbReference>
<organism evidence="1 2">
    <name type="scientific">Vermiconidia calcicola</name>
    <dbReference type="NCBI Taxonomy" id="1690605"/>
    <lineage>
        <taxon>Eukaryota</taxon>
        <taxon>Fungi</taxon>
        <taxon>Dikarya</taxon>
        <taxon>Ascomycota</taxon>
        <taxon>Pezizomycotina</taxon>
        <taxon>Dothideomycetes</taxon>
        <taxon>Dothideomycetidae</taxon>
        <taxon>Mycosphaerellales</taxon>
        <taxon>Extremaceae</taxon>
        <taxon>Vermiconidia</taxon>
    </lineage>
</organism>
<evidence type="ECO:0000313" key="1">
    <source>
        <dbReference type="EMBL" id="KAK3686960.1"/>
    </source>
</evidence>
<proteinExistence type="predicted"/>
<reference evidence="1" key="1">
    <citation type="submission" date="2023-07" db="EMBL/GenBank/DDBJ databases">
        <title>Black Yeasts Isolated from many extreme environments.</title>
        <authorList>
            <person name="Coleine C."/>
            <person name="Stajich J.E."/>
            <person name="Selbmann L."/>
        </authorList>
    </citation>
    <scope>NUCLEOTIDE SEQUENCE</scope>
    <source>
        <strain evidence="1">CCFEE 5714</strain>
    </source>
</reference>
<protein>
    <submittedName>
        <fullName evidence="1">Uncharacterized protein</fullName>
    </submittedName>
</protein>
<keyword evidence="2" id="KW-1185">Reference proteome</keyword>
<gene>
    <name evidence="1" type="ORF">LTR37_019314</name>
</gene>